<evidence type="ECO:0000259" key="1">
    <source>
        <dbReference type="PROSITE" id="PS51819"/>
    </source>
</evidence>
<evidence type="ECO:0000313" key="3">
    <source>
        <dbReference type="Proteomes" id="UP000198984"/>
    </source>
</evidence>
<dbReference type="InterPro" id="IPR037523">
    <property type="entry name" value="VOC_core"/>
</dbReference>
<dbReference type="GO" id="GO:0051213">
    <property type="term" value="F:dioxygenase activity"/>
    <property type="evidence" value="ECO:0007669"/>
    <property type="project" value="UniProtKB-KW"/>
</dbReference>
<dbReference type="STRING" id="573321.SAMN04488505_101837"/>
<dbReference type="Pfam" id="PF00903">
    <property type="entry name" value="Glyoxalase"/>
    <property type="match status" value="1"/>
</dbReference>
<reference evidence="2 3" key="1">
    <citation type="submission" date="2016-10" db="EMBL/GenBank/DDBJ databases">
        <authorList>
            <person name="de Groot N.N."/>
        </authorList>
    </citation>
    <scope>NUCLEOTIDE SEQUENCE [LARGE SCALE GENOMIC DNA]</scope>
    <source>
        <strain evidence="2 3">DSM 21039</strain>
    </source>
</reference>
<dbReference type="InterPro" id="IPR029068">
    <property type="entry name" value="Glyas_Bleomycin-R_OHBP_Dase"/>
</dbReference>
<dbReference type="SUPFAM" id="SSF54593">
    <property type="entry name" value="Glyoxalase/Bleomycin resistance protein/Dihydroxybiphenyl dioxygenase"/>
    <property type="match status" value="1"/>
</dbReference>
<dbReference type="PROSITE" id="PS51819">
    <property type="entry name" value="VOC"/>
    <property type="match status" value="1"/>
</dbReference>
<dbReference type="OrthoDB" id="5186830at2"/>
<dbReference type="Gene3D" id="3.10.180.10">
    <property type="entry name" value="2,3-Dihydroxybiphenyl 1,2-Dioxygenase, domain 1"/>
    <property type="match status" value="1"/>
</dbReference>
<gene>
    <name evidence="2" type="ORF">SAMN04488505_101837</name>
</gene>
<keyword evidence="2" id="KW-0560">Oxidoreductase</keyword>
<dbReference type="InterPro" id="IPR004360">
    <property type="entry name" value="Glyas_Fos-R_dOase_dom"/>
</dbReference>
<dbReference type="EMBL" id="FOBB01000001">
    <property type="protein sequence ID" value="SEK75988.1"/>
    <property type="molecule type" value="Genomic_DNA"/>
</dbReference>
<accession>A0A1H7JMU3</accession>
<keyword evidence="2" id="KW-0223">Dioxygenase</keyword>
<evidence type="ECO:0000313" key="2">
    <source>
        <dbReference type="EMBL" id="SEK75988.1"/>
    </source>
</evidence>
<proteinExistence type="predicted"/>
<keyword evidence="3" id="KW-1185">Reference proteome</keyword>
<name>A0A1H7JMU3_9BACT</name>
<dbReference type="Proteomes" id="UP000198984">
    <property type="component" value="Unassembled WGS sequence"/>
</dbReference>
<dbReference type="AlphaFoldDB" id="A0A1H7JMU3"/>
<organism evidence="2 3">
    <name type="scientific">Chitinophaga rupis</name>
    <dbReference type="NCBI Taxonomy" id="573321"/>
    <lineage>
        <taxon>Bacteria</taxon>
        <taxon>Pseudomonadati</taxon>
        <taxon>Bacteroidota</taxon>
        <taxon>Chitinophagia</taxon>
        <taxon>Chitinophagales</taxon>
        <taxon>Chitinophagaceae</taxon>
        <taxon>Chitinophaga</taxon>
    </lineage>
</organism>
<protein>
    <submittedName>
        <fullName evidence="2">Glyoxalase/Bleomycin resistance protein/Dioxygenase superfamily protein</fullName>
    </submittedName>
</protein>
<sequence>MPSISLIVIKTDQLQEQAAFYTKLGFTFDYHKHGNGPYHYASTGREPVLEIYPLPKGVATPDSTTRLGFVVEQLDILVKELREQGITIVAAPATTEWGYTAIVQDLDGRKIELTEH</sequence>
<dbReference type="RefSeq" id="WP_089908338.1">
    <property type="nucleotide sequence ID" value="NZ_FOBB01000001.1"/>
</dbReference>
<feature type="domain" description="VOC" evidence="1">
    <location>
        <begin position="3"/>
        <end position="116"/>
    </location>
</feature>